<evidence type="ECO:0000259" key="11">
    <source>
        <dbReference type="Pfam" id="PF08704"/>
    </source>
</evidence>
<evidence type="ECO:0000256" key="2">
    <source>
        <dbReference type="ARBA" id="ARBA00012796"/>
    </source>
</evidence>
<feature type="domain" description="tRNA (adenine(58)-N(1))-methyltransferase catalytic subunit TRM61 C-terminal" evidence="11">
    <location>
        <begin position="200"/>
        <end position="274"/>
    </location>
</feature>
<keyword evidence="5 8" id="KW-0949">S-adenosyl-L-methionine</keyword>
<dbReference type="FunFam" id="3.10.330.20:FF:000004">
    <property type="entry name" value="tRNA (adenine(58)-N(1))-methyltransferase"/>
    <property type="match status" value="1"/>
</dbReference>
<comment type="subcellular location">
    <subcellularLocation>
        <location evidence="1">Nucleus</location>
    </subcellularLocation>
</comment>
<keyword evidence="4 8" id="KW-0808">Transferase</keyword>
<feature type="binding site" evidence="9">
    <location>
        <begin position="119"/>
        <end position="122"/>
    </location>
    <ligand>
        <name>S-adenosyl-L-methionine</name>
        <dbReference type="ChEBI" id="CHEBI:59789"/>
    </ligand>
</feature>
<name>W9S8Q9_9ROSA</name>
<feature type="binding site" evidence="9">
    <location>
        <position position="188"/>
    </location>
    <ligand>
        <name>S-adenosyl-L-methionine</name>
        <dbReference type="ChEBI" id="CHEBI:59789"/>
    </ligand>
</feature>
<dbReference type="GO" id="GO:0031515">
    <property type="term" value="C:tRNA (m1A) methyltransferase complex"/>
    <property type="evidence" value="ECO:0007669"/>
    <property type="project" value="UniProtKB-UniRule"/>
</dbReference>
<evidence type="ECO:0000256" key="6">
    <source>
        <dbReference type="ARBA" id="ARBA00022694"/>
    </source>
</evidence>
<protein>
    <recommendedName>
        <fullName evidence="2 8">tRNA (adenine(58)-N(1))-methyltransferase</fullName>
        <ecNumber evidence="2 8">2.1.1.220</ecNumber>
    </recommendedName>
</protein>
<dbReference type="SUPFAM" id="SSF53335">
    <property type="entry name" value="S-adenosyl-L-methionine-dependent methyltransferases"/>
    <property type="match status" value="1"/>
</dbReference>
<dbReference type="PIRSF" id="PIRSF017269">
    <property type="entry name" value="GCD14"/>
    <property type="match status" value="1"/>
</dbReference>
<feature type="binding site" evidence="9">
    <location>
        <position position="168"/>
    </location>
    <ligand>
        <name>S-adenosyl-L-methionine</name>
        <dbReference type="ChEBI" id="CHEBI:59789"/>
    </ligand>
</feature>
<dbReference type="InterPro" id="IPR029063">
    <property type="entry name" value="SAM-dependent_MTases_sf"/>
</dbReference>
<dbReference type="Gene3D" id="3.40.50.150">
    <property type="entry name" value="Vaccinia Virus protein VP39"/>
    <property type="match status" value="2"/>
</dbReference>
<keyword evidence="13" id="KW-1185">Reference proteome</keyword>
<dbReference type="EC" id="2.1.1.220" evidence="2 8"/>
<evidence type="ECO:0000256" key="1">
    <source>
        <dbReference type="ARBA" id="ARBA00004123"/>
    </source>
</evidence>
<evidence type="ECO:0000256" key="9">
    <source>
        <dbReference type="PIRSR" id="PIRSR017269-1"/>
    </source>
</evidence>
<feature type="binding site" evidence="9">
    <location>
        <position position="140"/>
    </location>
    <ligand>
        <name>S-adenosyl-L-methionine</name>
        <dbReference type="ChEBI" id="CHEBI:59789"/>
    </ligand>
</feature>
<evidence type="ECO:0000313" key="12">
    <source>
        <dbReference type="EMBL" id="EXC20311.1"/>
    </source>
</evidence>
<evidence type="ECO:0000256" key="4">
    <source>
        <dbReference type="ARBA" id="ARBA00022679"/>
    </source>
</evidence>
<dbReference type="EMBL" id="KE345913">
    <property type="protein sequence ID" value="EXC20311.1"/>
    <property type="molecule type" value="Genomic_DNA"/>
</dbReference>
<dbReference type="PANTHER" id="PTHR12133">
    <property type="entry name" value="TRNA (ADENINE(58)-N(1))-METHYLTRANSFERASE"/>
    <property type="match status" value="1"/>
</dbReference>
<feature type="region of interest" description="Disordered" evidence="10">
    <location>
        <begin position="224"/>
        <end position="248"/>
    </location>
</feature>
<evidence type="ECO:0000256" key="5">
    <source>
        <dbReference type="ARBA" id="ARBA00022691"/>
    </source>
</evidence>
<sequence length="278" mass="30628">MLAIDPEKKLSFTRRISDGDLVIIYERHDSMKAVRVCDGSVLQNRFGVFKHSDWIGKPFGTKVFSNKGGFIYLLAPTPELWTLVLSHRTQILYIADISFVIMYLEIVPGCVVLESGTGSGSLTTSLARAVAPKGHVYTFDFHEQRAASARGDLEKTGLSSLVTVGVRDIQGEGFPDEFAGMVDSVFLDLPQPWLAIPSADIRTFEILLRAYEVREGTMEGCKGDDGVSIGALPRKRRQRSSEGSNVQEFQRSSIAMARPCAEAKGHTGYLTFARLKCS</sequence>
<dbReference type="Gene3D" id="3.10.330.20">
    <property type="match status" value="1"/>
</dbReference>
<dbReference type="GO" id="GO:0005634">
    <property type="term" value="C:nucleus"/>
    <property type="evidence" value="ECO:0007669"/>
    <property type="project" value="UniProtKB-SubCell"/>
</dbReference>
<evidence type="ECO:0000256" key="10">
    <source>
        <dbReference type="SAM" id="MobiDB-lite"/>
    </source>
</evidence>
<evidence type="ECO:0000313" key="13">
    <source>
        <dbReference type="Proteomes" id="UP000030645"/>
    </source>
</evidence>
<organism evidence="12 13">
    <name type="scientific">Morus notabilis</name>
    <dbReference type="NCBI Taxonomy" id="981085"/>
    <lineage>
        <taxon>Eukaryota</taxon>
        <taxon>Viridiplantae</taxon>
        <taxon>Streptophyta</taxon>
        <taxon>Embryophyta</taxon>
        <taxon>Tracheophyta</taxon>
        <taxon>Spermatophyta</taxon>
        <taxon>Magnoliopsida</taxon>
        <taxon>eudicotyledons</taxon>
        <taxon>Gunneridae</taxon>
        <taxon>Pentapetalae</taxon>
        <taxon>rosids</taxon>
        <taxon>fabids</taxon>
        <taxon>Rosales</taxon>
        <taxon>Moraceae</taxon>
        <taxon>Moreae</taxon>
        <taxon>Morus</taxon>
    </lineage>
</organism>
<gene>
    <name evidence="12" type="ORF">L484_020530</name>
</gene>
<accession>W9S8Q9</accession>
<dbReference type="GO" id="GO:0030488">
    <property type="term" value="P:tRNA methylation"/>
    <property type="evidence" value="ECO:0007669"/>
    <property type="project" value="InterPro"/>
</dbReference>
<evidence type="ECO:0000256" key="8">
    <source>
        <dbReference type="PIRNR" id="PIRNR017269"/>
    </source>
</evidence>
<keyword evidence="6 8" id="KW-0819">tRNA processing</keyword>
<reference evidence="13" key="1">
    <citation type="submission" date="2013-01" db="EMBL/GenBank/DDBJ databases">
        <title>Draft Genome Sequence of a Mulberry Tree, Morus notabilis C.K. Schneid.</title>
        <authorList>
            <person name="He N."/>
            <person name="Zhao S."/>
        </authorList>
    </citation>
    <scope>NUCLEOTIDE SEQUENCE</scope>
</reference>
<dbReference type="AlphaFoldDB" id="W9S8Q9"/>
<dbReference type="InterPro" id="IPR014816">
    <property type="entry name" value="tRNA_MeTrfase_Gcd14"/>
</dbReference>
<dbReference type="GO" id="GO:0160107">
    <property type="term" value="F:tRNA (adenine(58)-N1)-methyltransferase activity"/>
    <property type="evidence" value="ECO:0007669"/>
    <property type="project" value="UniProtKB-EC"/>
</dbReference>
<proteinExistence type="inferred from homology"/>
<comment type="similarity">
    <text evidence="8">Belongs to the class I-like SAM-binding methyltransferase superfamily. TRM61 family.</text>
</comment>
<dbReference type="eggNOG" id="KOG2915">
    <property type="taxonomic scope" value="Eukaryota"/>
</dbReference>
<keyword evidence="3 8" id="KW-0489">Methyltransferase</keyword>
<dbReference type="InterPro" id="IPR049470">
    <property type="entry name" value="TRM61_C"/>
</dbReference>
<evidence type="ECO:0000256" key="3">
    <source>
        <dbReference type="ARBA" id="ARBA00022603"/>
    </source>
</evidence>
<comment type="catalytic activity">
    <reaction evidence="8">
        <text>adenosine(58) in tRNA + S-adenosyl-L-methionine = N(1)-methyladenosine(58) in tRNA + S-adenosyl-L-homocysteine + H(+)</text>
        <dbReference type="Rhea" id="RHEA:43152"/>
        <dbReference type="Rhea" id="RHEA-COMP:10365"/>
        <dbReference type="Rhea" id="RHEA-COMP:10366"/>
        <dbReference type="ChEBI" id="CHEBI:15378"/>
        <dbReference type="ChEBI" id="CHEBI:57856"/>
        <dbReference type="ChEBI" id="CHEBI:59789"/>
        <dbReference type="ChEBI" id="CHEBI:74411"/>
        <dbReference type="ChEBI" id="CHEBI:74491"/>
        <dbReference type="EC" id="2.1.1.220"/>
    </reaction>
</comment>
<dbReference type="Proteomes" id="UP000030645">
    <property type="component" value="Unassembled WGS sequence"/>
</dbReference>
<feature type="domain" description="tRNA (adenine(58)-N(1))-methyltransferase catalytic subunit TRM61 C-terminal" evidence="11">
    <location>
        <begin position="69"/>
        <end position="199"/>
    </location>
</feature>
<keyword evidence="7" id="KW-0539">Nucleus</keyword>
<evidence type="ECO:0000256" key="7">
    <source>
        <dbReference type="ARBA" id="ARBA00023242"/>
    </source>
</evidence>
<dbReference type="STRING" id="981085.W9S8Q9"/>
<dbReference type="Pfam" id="PF08704">
    <property type="entry name" value="GCD14"/>
    <property type="match status" value="2"/>
</dbReference>
<dbReference type="PANTHER" id="PTHR12133:SF2">
    <property type="entry name" value="TRNA (ADENINE(58)-N(1))-METHYLTRANSFERASE CATALYTIC SUBUNIT TRMT61A"/>
    <property type="match status" value="1"/>
</dbReference>
<dbReference type="PROSITE" id="PS51620">
    <property type="entry name" value="SAM_TRM61"/>
    <property type="match status" value="1"/>
</dbReference>